<keyword evidence="9" id="KW-1185">Reference proteome</keyword>
<evidence type="ECO:0000256" key="7">
    <source>
        <dbReference type="ARBA" id="ARBA00023136"/>
    </source>
</evidence>
<dbReference type="GO" id="GO:0008340">
    <property type="term" value="P:determination of adult lifespan"/>
    <property type="evidence" value="ECO:0007669"/>
    <property type="project" value="TreeGrafter"/>
</dbReference>
<dbReference type="GO" id="GO:0008682">
    <property type="term" value="F:3-demethoxyubiquinol 3-hydroxylase activity"/>
    <property type="evidence" value="ECO:0007669"/>
    <property type="project" value="TreeGrafter"/>
</dbReference>
<keyword evidence="7" id="KW-0472">Membrane</keyword>
<evidence type="ECO:0000256" key="3">
    <source>
        <dbReference type="ARBA" id="ARBA00022723"/>
    </source>
</evidence>
<dbReference type="GO" id="GO:0010468">
    <property type="term" value="P:regulation of gene expression"/>
    <property type="evidence" value="ECO:0007669"/>
    <property type="project" value="TreeGrafter"/>
</dbReference>
<name>A0A3P7JPW5_STRVU</name>
<keyword evidence="3" id="KW-0479">Metal-binding</keyword>
<evidence type="ECO:0008006" key="10">
    <source>
        <dbReference type="Google" id="ProtNLM"/>
    </source>
</evidence>
<dbReference type="GO" id="GO:2000377">
    <property type="term" value="P:regulation of reactive oxygen species metabolic process"/>
    <property type="evidence" value="ECO:0007669"/>
    <property type="project" value="TreeGrafter"/>
</dbReference>
<dbReference type="AlphaFoldDB" id="A0A3P7JPW5"/>
<evidence type="ECO:0000256" key="2">
    <source>
        <dbReference type="ARBA" id="ARBA00022688"/>
    </source>
</evidence>
<dbReference type="SUPFAM" id="SSF47240">
    <property type="entry name" value="Ferritin-like"/>
    <property type="match status" value="1"/>
</dbReference>
<comment type="pathway">
    <text evidence="1">Cofactor biosynthesis; ubiquinone biosynthesis.</text>
</comment>
<sequence>MWDEEREHLDIMEKLAAKHNVPHTAFSPIFAAAAYALGIGTALLGKEGAMACTVAVEEVHKDLLETLTKLRDDELHHYDTGVQYDGMKAPMYNALKWVIQTGCKGAISIAERI</sequence>
<organism evidence="8 9">
    <name type="scientific">Strongylus vulgaris</name>
    <name type="common">Blood worm</name>
    <dbReference type="NCBI Taxonomy" id="40348"/>
    <lineage>
        <taxon>Eukaryota</taxon>
        <taxon>Metazoa</taxon>
        <taxon>Ecdysozoa</taxon>
        <taxon>Nematoda</taxon>
        <taxon>Chromadorea</taxon>
        <taxon>Rhabditida</taxon>
        <taxon>Rhabditina</taxon>
        <taxon>Rhabditomorpha</taxon>
        <taxon>Strongyloidea</taxon>
        <taxon>Strongylidae</taxon>
        <taxon>Strongylus</taxon>
    </lineage>
</organism>
<evidence type="ECO:0000313" key="8">
    <source>
        <dbReference type="EMBL" id="VDM82069.1"/>
    </source>
</evidence>
<reference evidence="8 9" key="1">
    <citation type="submission" date="2018-11" db="EMBL/GenBank/DDBJ databases">
        <authorList>
            <consortium name="Pathogen Informatics"/>
        </authorList>
    </citation>
    <scope>NUCLEOTIDE SEQUENCE [LARGE SCALE GENOMIC DNA]</scope>
</reference>
<dbReference type="GO" id="GO:0006744">
    <property type="term" value="P:ubiquinone biosynthetic process"/>
    <property type="evidence" value="ECO:0007669"/>
    <property type="project" value="UniProtKB-KW"/>
</dbReference>
<gene>
    <name evidence="8" type="ORF">SVUK_LOCUS17067</name>
</gene>
<dbReference type="InterPro" id="IPR009078">
    <property type="entry name" value="Ferritin-like_SF"/>
</dbReference>
<evidence type="ECO:0000256" key="4">
    <source>
        <dbReference type="ARBA" id="ARBA00023002"/>
    </source>
</evidence>
<dbReference type="Proteomes" id="UP000270094">
    <property type="component" value="Unassembled WGS sequence"/>
</dbReference>
<keyword evidence="4" id="KW-0560">Oxidoreductase</keyword>
<proteinExistence type="predicted"/>
<evidence type="ECO:0000256" key="5">
    <source>
        <dbReference type="ARBA" id="ARBA00023004"/>
    </source>
</evidence>
<evidence type="ECO:0000256" key="6">
    <source>
        <dbReference type="ARBA" id="ARBA00023033"/>
    </source>
</evidence>
<protein>
    <recommendedName>
        <fullName evidence="10">Ubiquinone biosynthesis protein COQ7</fullName>
    </recommendedName>
</protein>
<dbReference type="EMBL" id="UYYB01115895">
    <property type="protein sequence ID" value="VDM82069.1"/>
    <property type="molecule type" value="Genomic_DNA"/>
</dbReference>
<keyword evidence="5" id="KW-0408">Iron</keyword>
<dbReference type="GO" id="GO:0005743">
    <property type="term" value="C:mitochondrial inner membrane"/>
    <property type="evidence" value="ECO:0007669"/>
    <property type="project" value="TreeGrafter"/>
</dbReference>
<evidence type="ECO:0000313" key="9">
    <source>
        <dbReference type="Proteomes" id="UP000270094"/>
    </source>
</evidence>
<accession>A0A3P7JPW5</accession>
<evidence type="ECO:0000256" key="1">
    <source>
        <dbReference type="ARBA" id="ARBA00004749"/>
    </source>
</evidence>
<dbReference type="PANTHER" id="PTHR11237">
    <property type="entry name" value="COENZYME Q10 BIOSYNTHESIS PROTEIN 7"/>
    <property type="match status" value="1"/>
</dbReference>
<dbReference type="Pfam" id="PF03232">
    <property type="entry name" value="COQ7"/>
    <property type="match status" value="2"/>
</dbReference>
<keyword evidence="2" id="KW-0831">Ubiquinone biosynthesis</keyword>
<keyword evidence="6" id="KW-0503">Monooxygenase</keyword>
<dbReference type="GO" id="GO:0046872">
    <property type="term" value="F:metal ion binding"/>
    <property type="evidence" value="ECO:0007669"/>
    <property type="project" value="UniProtKB-KW"/>
</dbReference>
<dbReference type="GO" id="GO:0005634">
    <property type="term" value="C:nucleus"/>
    <property type="evidence" value="ECO:0007669"/>
    <property type="project" value="TreeGrafter"/>
</dbReference>
<dbReference type="InterPro" id="IPR011566">
    <property type="entry name" value="Ubq_synth_Coq7"/>
</dbReference>
<dbReference type="PANTHER" id="PTHR11237:SF4">
    <property type="entry name" value="5-DEMETHOXYUBIQUINONE HYDROXYLASE, MITOCHONDRIAL"/>
    <property type="match status" value="1"/>
</dbReference>
<dbReference type="OrthoDB" id="275371at2759"/>